<keyword evidence="11" id="KW-1185">Reference proteome</keyword>
<evidence type="ECO:0000259" key="9">
    <source>
        <dbReference type="PROSITE" id="PS50157"/>
    </source>
</evidence>
<organism evidence="10 11">
    <name type="scientific">Ascobolus immersus RN42</name>
    <dbReference type="NCBI Taxonomy" id="1160509"/>
    <lineage>
        <taxon>Eukaryota</taxon>
        <taxon>Fungi</taxon>
        <taxon>Dikarya</taxon>
        <taxon>Ascomycota</taxon>
        <taxon>Pezizomycotina</taxon>
        <taxon>Pezizomycetes</taxon>
        <taxon>Pezizales</taxon>
        <taxon>Ascobolaceae</taxon>
        <taxon>Ascobolus</taxon>
    </lineage>
</organism>
<keyword evidence="2" id="KW-0479">Metal-binding</keyword>
<protein>
    <recommendedName>
        <fullName evidence="9">C2H2-type domain-containing protein</fullName>
    </recommendedName>
</protein>
<dbReference type="GO" id="GO:0000978">
    <property type="term" value="F:RNA polymerase II cis-regulatory region sequence-specific DNA binding"/>
    <property type="evidence" value="ECO:0007669"/>
    <property type="project" value="InterPro"/>
</dbReference>
<evidence type="ECO:0000256" key="3">
    <source>
        <dbReference type="ARBA" id="ARBA00022737"/>
    </source>
</evidence>
<dbReference type="InterPro" id="IPR051059">
    <property type="entry name" value="VerF-like"/>
</dbReference>
<dbReference type="AlphaFoldDB" id="A0A3N4IG59"/>
<feature type="region of interest" description="Disordered" evidence="8">
    <location>
        <begin position="148"/>
        <end position="189"/>
    </location>
</feature>
<evidence type="ECO:0000256" key="8">
    <source>
        <dbReference type="SAM" id="MobiDB-lite"/>
    </source>
</evidence>
<dbReference type="InterPro" id="IPR036236">
    <property type="entry name" value="Znf_C2H2_sf"/>
</dbReference>
<dbReference type="SUPFAM" id="SSF57667">
    <property type="entry name" value="beta-beta-alpha zinc fingers"/>
    <property type="match status" value="1"/>
</dbReference>
<name>A0A3N4IG59_ASCIM</name>
<evidence type="ECO:0000256" key="4">
    <source>
        <dbReference type="ARBA" id="ARBA00022771"/>
    </source>
</evidence>
<keyword evidence="4 7" id="KW-0863">Zinc-finger</keyword>
<dbReference type="InterPro" id="IPR007219">
    <property type="entry name" value="XnlR_reg_dom"/>
</dbReference>
<feature type="region of interest" description="Disordered" evidence="8">
    <location>
        <begin position="293"/>
        <end position="333"/>
    </location>
</feature>
<keyword evidence="3" id="KW-0677">Repeat</keyword>
<dbReference type="Gene3D" id="3.30.160.60">
    <property type="entry name" value="Classic Zinc Finger"/>
    <property type="match status" value="2"/>
</dbReference>
<feature type="compositionally biased region" description="Low complexity" evidence="8">
    <location>
        <begin position="172"/>
        <end position="182"/>
    </location>
</feature>
<reference evidence="10 11" key="1">
    <citation type="journal article" date="2018" name="Nat. Ecol. Evol.">
        <title>Pezizomycetes genomes reveal the molecular basis of ectomycorrhizal truffle lifestyle.</title>
        <authorList>
            <person name="Murat C."/>
            <person name="Payen T."/>
            <person name="Noel B."/>
            <person name="Kuo A."/>
            <person name="Morin E."/>
            <person name="Chen J."/>
            <person name="Kohler A."/>
            <person name="Krizsan K."/>
            <person name="Balestrini R."/>
            <person name="Da Silva C."/>
            <person name="Montanini B."/>
            <person name="Hainaut M."/>
            <person name="Levati E."/>
            <person name="Barry K.W."/>
            <person name="Belfiori B."/>
            <person name="Cichocki N."/>
            <person name="Clum A."/>
            <person name="Dockter R.B."/>
            <person name="Fauchery L."/>
            <person name="Guy J."/>
            <person name="Iotti M."/>
            <person name="Le Tacon F."/>
            <person name="Lindquist E.A."/>
            <person name="Lipzen A."/>
            <person name="Malagnac F."/>
            <person name="Mello A."/>
            <person name="Molinier V."/>
            <person name="Miyauchi S."/>
            <person name="Poulain J."/>
            <person name="Riccioni C."/>
            <person name="Rubini A."/>
            <person name="Sitrit Y."/>
            <person name="Splivallo R."/>
            <person name="Traeger S."/>
            <person name="Wang M."/>
            <person name="Zifcakova L."/>
            <person name="Wipf D."/>
            <person name="Zambonelli A."/>
            <person name="Paolocci F."/>
            <person name="Nowrousian M."/>
            <person name="Ottonello S."/>
            <person name="Baldrian P."/>
            <person name="Spatafora J.W."/>
            <person name="Henrissat B."/>
            <person name="Nagy L.G."/>
            <person name="Aury J.M."/>
            <person name="Wincker P."/>
            <person name="Grigoriev I.V."/>
            <person name="Bonfante P."/>
            <person name="Martin F.M."/>
        </authorList>
    </citation>
    <scope>NUCLEOTIDE SEQUENCE [LARGE SCALE GENOMIC DNA]</scope>
    <source>
        <strain evidence="10 11">RN42</strain>
    </source>
</reference>
<dbReference type="GO" id="GO:0000785">
    <property type="term" value="C:chromatin"/>
    <property type="evidence" value="ECO:0007669"/>
    <property type="project" value="TreeGrafter"/>
</dbReference>
<dbReference type="GO" id="GO:0000981">
    <property type="term" value="F:DNA-binding transcription factor activity, RNA polymerase II-specific"/>
    <property type="evidence" value="ECO:0007669"/>
    <property type="project" value="InterPro"/>
</dbReference>
<evidence type="ECO:0000313" key="11">
    <source>
        <dbReference type="Proteomes" id="UP000275078"/>
    </source>
</evidence>
<dbReference type="Proteomes" id="UP000275078">
    <property type="component" value="Unassembled WGS sequence"/>
</dbReference>
<evidence type="ECO:0000313" key="10">
    <source>
        <dbReference type="EMBL" id="RPA80644.1"/>
    </source>
</evidence>
<dbReference type="PROSITE" id="PS00028">
    <property type="entry name" value="ZINC_FINGER_C2H2_1"/>
    <property type="match status" value="1"/>
</dbReference>
<gene>
    <name evidence="10" type="ORF">BJ508DRAFT_327182</name>
</gene>
<keyword evidence="5" id="KW-0862">Zinc</keyword>
<dbReference type="PANTHER" id="PTHR40626:SF12">
    <property type="entry name" value="RFEC"/>
    <property type="match status" value="1"/>
</dbReference>
<dbReference type="OrthoDB" id="9439903at2759"/>
<feature type="compositionally biased region" description="Polar residues" evidence="8">
    <location>
        <begin position="301"/>
        <end position="313"/>
    </location>
</feature>
<dbReference type="InterPro" id="IPR013087">
    <property type="entry name" value="Znf_C2H2_type"/>
</dbReference>
<evidence type="ECO:0000256" key="7">
    <source>
        <dbReference type="PROSITE-ProRule" id="PRU00042"/>
    </source>
</evidence>
<dbReference type="STRING" id="1160509.A0A3N4IG59"/>
<dbReference type="CDD" id="cd12148">
    <property type="entry name" value="fungal_TF_MHR"/>
    <property type="match status" value="1"/>
</dbReference>
<dbReference type="GO" id="GO:0008270">
    <property type="term" value="F:zinc ion binding"/>
    <property type="evidence" value="ECO:0007669"/>
    <property type="project" value="UniProtKB-KW"/>
</dbReference>
<feature type="compositionally biased region" description="Polar residues" evidence="8">
    <location>
        <begin position="320"/>
        <end position="333"/>
    </location>
</feature>
<keyword evidence="6" id="KW-0539">Nucleus</keyword>
<evidence type="ECO:0000256" key="1">
    <source>
        <dbReference type="ARBA" id="ARBA00004123"/>
    </source>
</evidence>
<dbReference type="EMBL" id="ML119686">
    <property type="protein sequence ID" value="RPA80644.1"/>
    <property type="molecule type" value="Genomic_DNA"/>
</dbReference>
<dbReference type="PANTHER" id="PTHR40626">
    <property type="entry name" value="MIP31509P"/>
    <property type="match status" value="1"/>
</dbReference>
<feature type="domain" description="C2H2-type" evidence="9">
    <location>
        <begin position="214"/>
        <end position="241"/>
    </location>
</feature>
<evidence type="ECO:0000256" key="2">
    <source>
        <dbReference type="ARBA" id="ARBA00022723"/>
    </source>
</evidence>
<evidence type="ECO:0000256" key="5">
    <source>
        <dbReference type="ARBA" id="ARBA00022833"/>
    </source>
</evidence>
<feature type="compositionally biased region" description="Low complexity" evidence="8">
    <location>
        <begin position="17"/>
        <end position="55"/>
    </location>
</feature>
<feature type="compositionally biased region" description="Basic and acidic residues" evidence="8">
    <location>
        <begin position="58"/>
        <end position="69"/>
    </location>
</feature>
<feature type="region of interest" description="Disordered" evidence="8">
    <location>
        <begin position="1"/>
        <end position="102"/>
    </location>
</feature>
<sequence>MDPQELHRQRFPTLPYSTASVSPTTATSLSPSTTFSTPPTQLSTQQTVSQRTTTPDQQRIDEEYREQLRKQSIHAAVAAATPSSTTFSRNPSSSASPSLTTPAVNPQLVAQRLQMSSGSQSPTQEVLSGILHAPPPMRVPISLGPISISKQEPMDLNPSGLDSPLTPSDVGSSRSTASTAPSRRIKQEKKELTITSGLSGATGITPHRDADGKFPCPNCNKTYLHAKHLKRHLLRHTGDRPYQCVICRDTFSRSDILKRHFQKCTLRNGNPTNASHLAYSDSHKSRKAAAAAAAALKKKGNTSGLQRTSSTAFSDLDSPTIETPTTPSFGSFVSPTDLEASLHRRHSSLGYGEEFNFPSPRHPHAYLELDDKHNYKPKPRRASSFSAGEGYGSRPSSLLPHASAAPSNLGGFIPMNSVEEQLEVGWFTAGNDHFMSFNQPEGMQGLVGMPDESPFYMGHETGGLDIDGYFSYLSDNHTDLSTRIIDTLFPAGHPATTPLVESPASISSTTTVDDEDLKQLITPERIRNFQSLFETNFLSHFPLVHLPTFNITQCHEALAMAIICMGAVYSSDCQVDHVRQLMDKCLLYLDREGNAFLAQSPVVVDHEGHAQVLSVRATELVLGCILFHILLTWHGTNRHRDLSLKTFGKVVEMARHAHLFKLSDPSQPFFSPYHYVDLPAQGEWNWRNWVLQEGRIRVMYAIHLLDMAYVIYFSKAPVIQSSELDITLPADDGPWGASTSEECMSRLGWGELSSDGLSCMKRPLKFKTAMHQLLDRSELFVPGTTNAYGKFILIHAIHVSIWLGQNKLALEAREASFHSALLSSEQLPSDRWTPQVTHHAPVSHLYGVRRNSVSVPPPSQNQQDYAEFAQRMNETLEKWRLAWDTDLSLEFPDPSSRIGFCRDGLPFYGLAKVFLKHGANPGWRCGKDDEQTMMKVQKLLKKVTELIRTQGAAGGAVGQIDENYAVDELSFDMKMLFIRYDAEDGAGEKGKSVQQPQ</sequence>
<dbReference type="GO" id="GO:0005634">
    <property type="term" value="C:nucleus"/>
    <property type="evidence" value="ECO:0007669"/>
    <property type="project" value="UniProtKB-SubCell"/>
</dbReference>
<dbReference type="PROSITE" id="PS50157">
    <property type="entry name" value="ZINC_FINGER_C2H2_2"/>
    <property type="match status" value="2"/>
</dbReference>
<feature type="compositionally biased region" description="Low complexity" evidence="8">
    <location>
        <begin position="75"/>
        <end position="102"/>
    </location>
</feature>
<feature type="domain" description="C2H2-type" evidence="9">
    <location>
        <begin position="242"/>
        <end position="271"/>
    </location>
</feature>
<accession>A0A3N4IG59</accession>
<comment type="subcellular location">
    <subcellularLocation>
        <location evidence="1">Nucleus</location>
    </subcellularLocation>
</comment>
<evidence type="ECO:0000256" key="6">
    <source>
        <dbReference type="ARBA" id="ARBA00023242"/>
    </source>
</evidence>
<dbReference type="Pfam" id="PF04082">
    <property type="entry name" value="Fungal_trans"/>
    <property type="match status" value="1"/>
</dbReference>
<dbReference type="GO" id="GO:0006351">
    <property type="term" value="P:DNA-templated transcription"/>
    <property type="evidence" value="ECO:0007669"/>
    <property type="project" value="InterPro"/>
</dbReference>
<dbReference type="SMART" id="SM00355">
    <property type="entry name" value="ZnF_C2H2"/>
    <property type="match status" value="2"/>
</dbReference>
<feature type="region of interest" description="Disordered" evidence="8">
    <location>
        <begin position="371"/>
        <end position="396"/>
    </location>
</feature>
<proteinExistence type="predicted"/>